<evidence type="ECO:0000313" key="6">
    <source>
        <dbReference type="EMBL" id="CDS12515.1"/>
    </source>
</evidence>
<dbReference type="GO" id="GO:0005737">
    <property type="term" value="C:cytoplasm"/>
    <property type="evidence" value="ECO:0007669"/>
    <property type="project" value="UniProtKB-SubCell"/>
</dbReference>
<dbReference type="SUPFAM" id="SSF111430">
    <property type="entry name" value="YAP1 redox domain"/>
    <property type="match status" value="1"/>
</dbReference>
<proteinExistence type="predicted"/>
<comment type="subcellular location">
    <subcellularLocation>
        <location evidence="2">Cytoplasm</location>
    </subcellularLocation>
    <subcellularLocation>
        <location evidence="1">Nucleus</location>
    </subcellularLocation>
</comment>
<dbReference type="GO" id="GO:0090575">
    <property type="term" value="C:RNA polymerase II transcription regulator complex"/>
    <property type="evidence" value="ECO:0007669"/>
    <property type="project" value="TreeGrafter"/>
</dbReference>
<dbReference type="PANTHER" id="PTHR40621">
    <property type="entry name" value="TRANSCRIPTION FACTOR KAPC-RELATED"/>
    <property type="match status" value="1"/>
</dbReference>
<evidence type="ECO:0000256" key="4">
    <source>
        <dbReference type="SAM" id="MobiDB-lite"/>
    </source>
</evidence>
<dbReference type="GO" id="GO:0033554">
    <property type="term" value="P:cellular response to stress"/>
    <property type="evidence" value="ECO:0007669"/>
    <property type="project" value="UniProtKB-ARBA"/>
</dbReference>
<accession>A0A077WZ30</accession>
<dbReference type="PROSITE" id="PS50217">
    <property type="entry name" value="BZIP"/>
    <property type="match status" value="1"/>
</dbReference>
<feature type="compositionally biased region" description="Polar residues" evidence="4">
    <location>
        <begin position="157"/>
        <end position="181"/>
    </location>
</feature>
<dbReference type="PANTHER" id="PTHR40621:SF6">
    <property type="entry name" value="AP-1-LIKE TRANSCRIPTION FACTOR YAP1-RELATED"/>
    <property type="match status" value="1"/>
</dbReference>
<dbReference type="InterPro" id="IPR023167">
    <property type="entry name" value="Yap1_redox_dom_sf"/>
</dbReference>
<dbReference type="SUPFAM" id="SSF57959">
    <property type="entry name" value="Leucine zipper domain"/>
    <property type="match status" value="1"/>
</dbReference>
<dbReference type="InterPro" id="IPR004827">
    <property type="entry name" value="bZIP"/>
</dbReference>
<dbReference type="GO" id="GO:0000976">
    <property type="term" value="F:transcription cis-regulatory region binding"/>
    <property type="evidence" value="ECO:0007669"/>
    <property type="project" value="InterPro"/>
</dbReference>
<dbReference type="PROSITE" id="PS00036">
    <property type="entry name" value="BZIP_BASIC"/>
    <property type="match status" value="1"/>
</dbReference>
<dbReference type="CDD" id="cd14688">
    <property type="entry name" value="bZIP_YAP"/>
    <property type="match status" value="1"/>
</dbReference>
<feature type="region of interest" description="Disordered" evidence="4">
    <location>
        <begin position="154"/>
        <end position="206"/>
    </location>
</feature>
<sequence>MAQYTASAFPTQPFLASEVDTRQWNNINNPYTVSQQQRPFQKEGSEDNSEEDSSSVSKATGADKSDSKQKRKEQNRAAQRAFRERKERYVKELEEKIKALQEKHASDSDRLQKENDDLRATIKRMESEMYTLKGAAMAFEMSINKLREAGIEPPSIGSLNGTMSPPPSSDLQCLATPNSSHDTCHSNNSSSNGSVHHAMSSPSMSCSEYQQRRSSCDNMKIEHVDEFAESASERFDHTPDPVTLTNAKLIPCAEVWDHLNEHPRFDDFDVEKLCEAIKKNAKCSGSGPVIEEEVLKAIVNKQLGQDNDIDMAL</sequence>
<feature type="compositionally biased region" description="Polar residues" evidence="4">
    <location>
        <begin position="26"/>
        <end position="39"/>
    </location>
</feature>
<dbReference type="Gene3D" id="1.10.238.100">
    <property type="entry name" value="YAP1 redox domain. Chain B"/>
    <property type="match status" value="1"/>
</dbReference>
<feature type="region of interest" description="Disordered" evidence="4">
    <location>
        <begin position="26"/>
        <end position="87"/>
    </location>
</feature>
<evidence type="ECO:0000256" key="3">
    <source>
        <dbReference type="ARBA" id="ARBA00023242"/>
    </source>
</evidence>
<dbReference type="Pfam" id="PF08601">
    <property type="entry name" value="PAP1"/>
    <property type="match status" value="1"/>
</dbReference>
<dbReference type="InterPro" id="IPR050936">
    <property type="entry name" value="AP-1-like"/>
</dbReference>
<name>A0A077WZ30_9FUNG</name>
<dbReference type="Pfam" id="PF00170">
    <property type="entry name" value="bZIP_1"/>
    <property type="match status" value="1"/>
</dbReference>
<dbReference type="SMART" id="SM00338">
    <property type="entry name" value="BRLZ"/>
    <property type="match status" value="1"/>
</dbReference>
<dbReference type="AlphaFoldDB" id="A0A077WZ30"/>
<evidence type="ECO:0000259" key="5">
    <source>
        <dbReference type="PROSITE" id="PS50217"/>
    </source>
</evidence>
<protein>
    <recommendedName>
        <fullName evidence="5">BZIP domain-containing protein</fullName>
    </recommendedName>
</protein>
<reference evidence="6" key="1">
    <citation type="journal article" date="2014" name="Genome Announc.">
        <title>De novo whole-genome sequence and genome annotation of Lichtheimia ramosa.</title>
        <authorList>
            <person name="Linde J."/>
            <person name="Schwartze V."/>
            <person name="Binder U."/>
            <person name="Lass-Florl C."/>
            <person name="Voigt K."/>
            <person name="Horn F."/>
        </authorList>
    </citation>
    <scope>NUCLEOTIDE SEQUENCE</scope>
    <source>
        <strain evidence="6">JMRC FSU:6197</strain>
    </source>
</reference>
<keyword evidence="3" id="KW-0539">Nucleus</keyword>
<dbReference type="EMBL" id="LK023357">
    <property type="protein sequence ID" value="CDS12515.1"/>
    <property type="molecule type" value="Genomic_DNA"/>
</dbReference>
<dbReference type="InterPro" id="IPR046347">
    <property type="entry name" value="bZIP_sf"/>
</dbReference>
<organism evidence="6">
    <name type="scientific">Lichtheimia ramosa</name>
    <dbReference type="NCBI Taxonomy" id="688394"/>
    <lineage>
        <taxon>Eukaryota</taxon>
        <taxon>Fungi</taxon>
        <taxon>Fungi incertae sedis</taxon>
        <taxon>Mucoromycota</taxon>
        <taxon>Mucoromycotina</taxon>
        <taxon>Mucoromycetes</taxon>
        <taxon>Mucorales</taxon>
        <taxon>Lichtheimiaceae</taxon>
        <taxon>Lichtheimia</taxon>
    </lineage>
</organism>
<dbReference type="OrthoDB" id="2593073at2759"/>
<evidence type="ECO:0000256" key="2">
    <source>
        <dbReference type="ARBA" id="ARBA00004496"/>
    </source>
</evidence>
<dbReference type="Gene3D" id="1.20.5.170">
    <property type="match status" value="1"/>
</dbReference>
<dbReference type="InterPro" id="IPR013910">
    <property type="entry name" value="TF_PAP1"/>
</dbReference>
<feature type="domain" description="BZIP" evidence="5">
    <location>
        <begin position="65"/>
        <end position="106"/>
    </location>
</feature>
<dbReference type="GO" id="GO:0001228">
    <property type="term" value="F:DNA-binding transcription activator activity, RNA polymerase II-specific"/>
    <property type="evidence" value="ECO:0007669"/>
    <property type="project" value="TreeGrafter"/>
</dbReference>
<gene>
    <name evidence="6" type="ORF">LRAMOSA04709</name>
</gene>
<feature type="compositionally biased region" description="Basic and acidic residues" evidence="4">
    <location>
        <begin position="61"/>
        <end position="87"/>
    </location>
</feature>
<evidence type="ECO:0000256" key="1">
    <source>
        <dbReference type="ARBA" id="ARBA00004123"/>
    </source>
</evidence>